<feature type="region of interest" description="Disordered" evidence="2">
    <location>
        <begin position="386"/>
        <end position="407"/>
    </location>
</feature>
<evidence type="ECO:0000256" key="2">
    <source>
        <dbReference type="SAM" id="MobiDB-lite"/>
    </source>
</evidence>
<evidence type="ECO:0000256" key="1">
    <source>
        <dbReference type="ARBA" id="ARBA00061469"/>
    </source>
</evidence>
<feature type="compositionally biased region" description="Low complexity" evidence="2">
    <location>
        <begin position="294"/>
        <end position="306"/>
    </location>
</feature>
<organism evidence="3 4">
    <name type="scientific">Dissophora globulifera</name>
    <dbReference type="NCBI Taxonomy" id="979702"/>
    <lineage>
        <taxon>Eukaryota</taxon>
        <taxon>Fungi</taxon>
        <taxon>Fungi incertae sedis</taxon>
        <taxon>Mucoromycota</taxon>
        <taxon>Mortierellomycotina</taxon>
        <taxon>Mortierellomycetes</taxon>
        <taxon>Mortierellales</taxon>
        <taxon>Mortierellaceae</taxon>
        <taxon>Dissophora</taxon>
    </lineage>
</organism>
<comment type="caution">
    <text evidence="3">The sequence shown here is derived from an EMBL/GenBank/DDBJ whole genome shotgun (WGS) entry which is preliminary data.</text>
</comment>
<feature type="region of interest" description="Disordered" evidence="2">
    <location>
        <begin position="141"/>
        <end position="194"/>
    </location>
</feature>
<keyword evidence="4" id="KW-1185">Reference proteome</keyword>
<reference evidence="3" key="1">
    <citation type="journal article" date="2020" name="Fungal Divers.">
        <title>Resolving the Mortierellaceae phylogeny through synthesis of multi-gene phylogenetics and phylogenomics.</title>
        <authorList>
            <person name="Vandepol N."/>
            <person name="Liber J."/>
            <person name="Desiro A."/>
            <person name="Na H."/>
            <person name="Kennedy M."/>
            <person name="Barry K."/>
            <person name="Grigoriev I.V."/>
            <person name="Miller A.N."/>
            <person name="O'Donnell K."/>
            <person name="Stajich J.E."/>
            <person name="Bonito G."/>
        </authorList>
    </citation>
    <scope>NUCLEOTIDE SEQUENCE</scope>
    <source>
        <strain evidence="3">REB-010B</strain>
    </source>
</reference>
<feature type="compositionally biased region" description="Low complexity" evidence="2">
    <location>
        <begin position="178"/>
        <end position="194"/>
    </location>
</feature>
<dbReference type="EMBL" id="JAAAIP010000016">
    <property type="protein sequence ID" value="KAG0329390.1"/>
    <property type="molecule type" value="Genomic_DNA"/>
</dbReference>
<feature type="compositionally biased region" description="Low complexity" evidence="2">
    <location>
        <begin position="10"/>
        <end position="26"/>
    </location>
</feature>
<dbReference type="GO" id="GO:0034657">
    <property type="term" value="C:GID complex"/>
    <property type="evidence" value="ECO:0007669"/>
    <property type="project" value="TreeGrafter"/>
</dbReference>
<feature type="compositionally biased region" description="Low complexity" evidence="2">
    <location>
        <begin position="342"/>
        <end position="361"/>
    </location>
</feature>
<dbReference type="GO" id="GO:0043161">
    <property type="term" value="P:proteasome-mediated ubiquitin-dependent protein catabolic process"/>
    <property type="evidence" value="ECO:0007669"/>
    <property type="project" value="TreeGrafter"/>
</dbReference>
<dbReference type="GO" id="GO:0005773">
    <property type="term" value="C:vacuole"/>
    <property type="evidence" value="ECO:0007669"/>
    <property type="project" value="GOC"/>
</dbReference>
<feature type="region of interest" description="Disordered" evidence="2">
    <location>
        <begin position="262"/>
        <end position="323"/>
    </location>
</feature>
<dbReference type="InterPro" id="IPR018618">
    <property type="entry name" value="GID4/10-like"/>
</dbReference>
<proteinExistence type="inferred from homology"/>
<feature type="compositionally biased region" description="Pro residues" evidence="2">
    <location>
        <begin position="307"/>
        <end position="317"/>
    </location>
</feature>
<feature type="region of interest" description="Disordered" evidence="2">
    <location>
        <begin position="65"/>
        <end position="128"/>
    </location>
</feature>
<protein>
    <submittedName>
        <fullName evidence="3">GID complex subunit 4, VID24</fullName>
    </submittedName>
</protein>
<dbReference type="Proteomes" id="UP000738325">
    <property type="component" value="Unassembled WGS sequence"/>
</dbReference>
<feature type="compositionally biased region" description="Acidic residues" evidence="2">
    <location>
        <begin position="67"/>
        <end position="93"/>
    </location>
</feature>
<dbReference type="GO" id="GO:0006623">
    <property type="term" value="P:protein targeting to vacuole"/>
    <property type="evidence" value="ECO:0007669"/>
    <property type="project" value="TreeGrafter"/>
</dbReference>
<feature type="region of interest" description="Disordered" evidence="2">
    <location>
        <begin position="342"/>
        <end position="363"/>
    </location>
</feature>
<dbReference type="PANTHER" id="PTHR14534:SF3">
    <property type="entry name" value="GID COMPLEX SUBUNIT 4 HOMOLOG"/>
    <property type="match status" value="1"/>
</dbReference>
<feature type="compositionally biased region" description="Low complexity" evidence="2">
    <location>
        <begin position="221"/>
        <end position="233"/>
    </location>
</feature>
<comment type="similarity">
    <text evidence="1">Belongs to the GID4/VID24 family.</text>
</comment>
<feature type="compositionally biased region" description="Polar residues" evidence="2">
    <location>
        <begin position="108"/>
        <end position="128"/>
    </location>
</feature>
<evidence type="ECO:0000313" key="3">
    <source>
        <dbReference type="EMBL" id="KAG0329390.1"/>
    </source>
</evidence>
<dbReference type="PANTHER" id="PTHR14534">
    <property type="entry name" value="VACUOLAR IMPORT AND DEGRADATION PROTEIN 24"/>
    <property type="match status" value="1"/>
</dbReference>
<gene>
    <name evidence="3" type="primary">GID4_1</name>
    <name evidence="3" type="ORF">BGZ99_002101</name>
</gene>
<accession>A0A9P6RTL7</accession>
<dbReference type="AlphaFoldDB" id="A0A9P6RTL7"/>
<dbReference type="Pfam" id="PF09783">
    <property type="entry name" value="Vac_ImportDeg"/>
    <property type="match status" value="1"/>
</dbReference>
<dbReference type="OrthoDB" id="62at2759"/>
<dbReference type="GO" id="GO:0045721">
    <property type="term" value="P:negative regulation of gluconeogenesis"/>
    <property type="evidence" value="ECO:0007669"/>
    <property type="project" value="TreeGrafter"/>
</dbReference>
<evidence type="ECO:0000313" key="4">
    <source>
        <dbReference type="Proteomes" id="UP000738325"/>
    </source>
</evidence>
<sequence>MPILSEMDPLQLQRQQQHQQQQQQRQRVYHHRDLVGTSSGDYSSDYETQLGGRWDLTAHWHLGDYSEGVEGDNDDDEDDDDADMERDNDDTDVSESSSNPRPLPVSSLPGQRQNQLTGSTSSSISNTRLDLDRVQEILDSSPSSTPIVLSALSPMTDRSGADDGTVDPRSSENEDISVSRPLSLSTVSSTPSSSATATAVALSINSLEMSVGFSSREQQRTPSSTTNDTPSDDVGTLVSEEGSVRADDDDFSLDARNAGVDSLAREDHHRPPHSHGYGYTPQHLSHSTTMPLRIQQQSTQISSSTSSPPPPPPPPPSIRNHMSPYWATAGRYQQYALAASPLSSLSSSPTSSMASSRMASPIIDSPNPVFVDGKALESIAMAGNLEQGSGSMEPEQTGAESREGQGVTSMRSTATESGMASTSITTAPAVLAASAIAAAATHRQVASSHIVSLPSFVSHTFTPRIQGGSMGPAGGVYKALKANHPRRQCCFLQAGQKFNGTQNLKKQLATLSGVRSRQIEEWDVKVIVDFENYTFWTKKWAAKPRTDLEHWKRLEAFQGMDEKHIIKGGRTGRFRGQVNKKYIFMRWKEKHFVNMSEHMSGLTIAGFYYVSMRRSDGYVEGYYHDQQSSPFQHLSLNPVFETAGFSSSIFEVA</sequence>
<name>A0A9P6RTL7_9FUNG</name>
<dbReference type="GO" id="GO:0007039">
    <property type="term" value="P:protein catabolic process in the vacuole"/>
    <property type="evidence" value="ECO:0007669"/>
    <property type="project" value="TreeGrafter"/>
</dbReference>
<feature type="region of interest" description="Disordered" evidence="2">
    <location>
        <begin position="212"/>
        <end position="236"/>
    </location>
</feature>
<feature type="region of interest" description="Disordered" evidence="2">
    <location>
        <begin position="1"/>
        <end position="43"/>
    </location>
</feature>